<dbReference type="RefSeq" id="WP_378242888.1">
    <property type="nucleotide sequence ID" value="NZ_JBHSKF010000001.1"/>
</dbReference>
<name>A0ABW0EIH3_9PSEU</name>
<feature type="chain" id="PRO_5045298790" evidence="1">
    <location>
        <begin position="36"/>
        <end position="187"/>
    </location>
</feature>
<sequence>MSATERKAWTRPALRMLTGVTAVAITALLPGTASADTVEPDRYRIVSALTGQCLALGSGIAELADCGSDTTVWDIVPATESALEEPVPEEPAPAPGPDRLALADGEALLIRNVLDCVGNDGALAECGSEEQQSWTFRGTETGDYTIVAENGKALAVVEAADETAGDTIHTTDISGELGEVWLLEKVE</sequence>
<dbReference type="SUPFAM" id="SSF50370">
    <property type="entry name" value="Ricin B-like lectins"/>
    <property type="match status" value="1"/>
</dbReference>
<protein>
    <submittedName>
        <fullName evidence="2">RICIN domain-containing protein</fullName>
    </submittedName>
</protein>
<keyword evidence="1" id="KW-0732">Signal</keyword>
<evidence type="ECO:0000256" key="1">
    <source>
        <dbReference type="SAM" id="SignalP"/>
    </source>
</evidence>
<dbReference type="EMBL" id="JBHSKF010000001">
    <property type="protein sequence ID" value="MFC5285704.1"/>
    <property type="molecule type" value="Genomic_DNA"/>
</dbReference>
<evidence type="ECO:0000313" key="3">
    <source>
        <dbReference type="Proteomes" id="UP001596157"/>
    </source>
</evidence>
<proteinExistence type="predicted"/>
<comment type="caution">
    <text evidence="2">The sequence shown here is derived from an EMBL/GenBank/DDBJ whole genome shotgun (WGS) entry which is preliminary data.</text>
</comment>
<dbReference type="InterPro" id="IPR035992">
    <property type="entry name" value="Ricin_B-like_lectins"/>
</dbReference>
<evidence type="ECO:0000313" key="2">
    <source>
        <dbReference type="EMBL" id="MFC5285704.1"/>
    </source>
</evidence>
<keyword evidence="3" id="KW-1185">Reference proteome</keyword>
<organism evidence="2 3">
    <name type="scientific">Actinokineospora guangxiensis</name>
    <dbReference type="NCBI Taxonomy" id="1490288"/>
    <lineage>
        <taxon>Bacteria</taxon>
        <taxon>Bacillati</taxon>
        <taxon>Actinomycetota</taxon>
        <taxon>Actinomycetes</taxon>
        <taxon>Pseudonocardiales</taxon>
        <taxon>Pseudonocardiaceae</taxon>
        <taxon>Actinokineospora</taxon>
    </lineage>
</organism>
<dbReference type="Proteomes" id="UP001596157">
    <property type="component" value="Unassembled WGS sequence"/>
</dbReference>
<gene>
    <name evidence="2" type="ORF">ACFPM7_01450</name>
</gene>
<reference evidence="3" key="1">
    <citation type="journal article" date="2019" name="Int. J. Syst. Evol. Microbiol.">
        <title>The Global Catalogue of Microorganisms (GCM) 10K type strain sequencing project: providing services to taxonomists for standard genome sequencing and annotation.</title>
        <authorList>
            <consortium name="The Broad Institute Genomics Platform"/>
            <consortium name="The Broad Institute Genome Sequencing Center for Infectious Disease"/>
            <person name="Wu L."/>
            <person name="Ma J."/>
        </authorList>
    </citation>
    <scope>NUCLEOTIDE SEQUENCE [LARGE SCALE GENOMIC DNA]</scope>
    <source>
        <strain evidence="3">CCUG 59778</strain>
    </source>
</reference>
<dbReference type="CDD" id="cd00161">
    <property type="entry name" value="beta-trefoil_Ricin-like"/>
    <property type="match status" value="1"/>
</dbReference>
<accession>A0ABW0EIH3</accession>
<feature type="signal peptide" evidence="1">
    <location>
        <begin position="1"/>
        <end position="35"/>
    </location>
</feature>